<gene>
    <name evidence="1" type="ORF">GPUN_2484</name>
</gene>
<evidence type="ECO:0000313" key="1">
    <source>
        <dbReference type="EMBL" id="GAB56599.1"/>
    </source>
</evidence>
<dbReference type="Proteomes" id="UP000053586">
    <property type="component" value="Unassembled WGS sequence"/>
</dbReference>
<accession>H5TE72</accession>
<evidence type="ECO:0000313" key="2">
    <source>
        <dbReference type="Proteomes" id="UP000053586"/>
    </source>
</evidence>
<dbReference type="AlphaFoldDB" id="H5TE72"/>
<sequence length="61" mass="6745">MAKESFLFNQLTSFTANIRERLKGYKGISILLQSYQGSEKISHLNGLGSQAIRLPSESVVS</sequence>
<organism evidence="1 2">
    <name type="scientific">Glaciecola punicea ACAM 611</name>
    <dbReference type="NCBI Taxonomy" id="1121923"/>
    <lineage>
        <taxon>Bacteria</taxon>
        <taxon>Pseudomonadati</taxon>
        <taxon>Pseudomonadota</taxon>
        <taxon>Gammaproteobacteria</taxon>
        <taxon>Alteromonadales</taxon>
        <taxon>Alteromonadaceae</taxon>
        <taxon>Glaciecola</taxon>
    </lineage>
</organism>
<reference evidence="1 2" key="1">
    <citation type="journal article" date="2012" name="J. Bacteriol.">
        <title>Genome sequence of proteorhodopsin-containing sea ice bacterium Glaciecola punicea ACAM 611T.</title>
        <authorList>
            <person name="Qin Q.-L."/>
            <person name="Xie B.-B."/>
            <person name="Shu Y.-L."/>
            <person name="Rong J.-C."/>
            <person name="Zhao D.-L."/>
            <person name="Zhang X.-Y."/>
            <person name="Chen X.-L."/>
            <person name="Zhou B.-C."/>
            <person name="Zhanga Y.-Z."/>
        </authorList>
    </citation>
    <scope>NUCLEOTIDE SEQUENCE [LARGE SCALE GENOMIC DNA]</scope>
    <source>
        <strain evidence="1 2">ACAM 611</strain>
    </source>
</reference>
<keyword evidence="2" id="KW-1185">Reference proteome</keyword>
<reference evidence="1 2" key="2">
    <citation type="journal article" date="2017" name="Antonie Van Leeuwenhoek">
        <title>Rhizobium rhizosphaerae sp. nov., a novel species isolated from rice rhizosphere.</title>
        <authorList>
            <person name="Zhao J.J."/>
            <person name="Zhang J."/>
            <person name="Zhang R.J."/>
            <person name="Zhang C.W."/>
            <person name="Yin H.Q."/>
            <person name="Zhang X.X."/>
        </authorList>
    </citation>
    <scope>NUCLEOTIDE SEQUENCE [LARGE SCALE GENOMIC DNA]</scope>
    <source>
        <strain evidence="1 2">ACAM 611</strain>
    </source>
</reference>
<proteinExistence type="predicted"/>
<dbReference type="EMBL" id="BAET01000030">
    <property type="protein sequence ID" value="GAB56599.1"/>
    <property type="molecule type" value="Genomic_DNA"/>
</dbReference>
<name>H5TE72_9ALTE</name>
<dbReference type="STRING" id="56804.BAE46_09140"/>
<dbReference type="RefSeq" id="WP_006006911.1">
    <property type="nucleotide sequence ID" value="NZ_BAET01000030.1"/>
</dbReference>
<comment type="caution">
    <text evidence="1">The sequence shown here is derived from an EMBL/GenBank/DDBJ whole genome shotgun (WGS) entry which is preliminary data.</text>
</comment>
<protein>
    <submittedName>
        <fullName evidence="1">Uncharacterized protein</fullName>
    </submittedName>
</protein>